<sequence>MTTTKTIPHDRLRAVVGDIFRAGGCEAAEARDIADHLVDANLAGHDSHGAIRVAKYIDWQQRGMVLPNRRLETLRDDGMLLMLDGGFGYGQSLGLQAMAAAIERARTAGVVVMALRNVGHLGRIGAWAEMATAAGLLSVHFVNTSGFGTLVAPHGGSDRRLSANPIAAGVPMPDGAPMILDMSTCVIAEGKIQVARNKGVALPAGAVLDGHGQPTRDAEAFYAEPVGAILPIAAHKGSGLSILCEVLAGALTGGGSSHPDNPSAGRLVNNMLTILIDAESLSGRAAFAADVARLKDWVKASPPLEAGGDVLVPGEPERRTRQARLAGGVPLDPATRQQIAQAAAMVGLDPAIVEQAAG</sequence>
<dbReference type="Proteomes" id="UP000278222">
    <property type="component" value="Unassembled WGS sequence"/>
</dbReference>
<dbReference type="SUPFAM" id="SSF89733">
    <property type="entry name" value="L-sulfolactate dehydrogenase-like"/>
    <property type="match status" value="1"/>
</dbReference>
<protein>
    <submittedName>
        <fullName evidence="3">Putative oxidoreductase</fullName>
    </submittedName>
</protein>
<evidence type="ECO:0000256" key="2">
    <source>
        <dbReference type="ARBA" id="ARBA00023002"/>
    </source>
</evidence>
<evidence type="ECO:0000313" key="3">
    <source>
        <dbReference type="EMBL" id="ROP99571.1"/>
    </source>
</evidence>
<accession>A0A3N1M1I8</accession>
<dbReference type="InterPro" id="IPR043144">
    <property type="entry name" value="Mal/L-sulf/L-lact_DH-like_ah"/>
</dbReference>
<dbReference type="RefSeq" id="WP_123688947.1">
    <property type="nucleotide sequence ID" value="NZ_AP019700.1"/>
</dbReference>
<keyword evidence="2" id="KW-0560">Oxidoreductase</keyword>
<evidence type="ECO:0000256" key="1">
    <source>
        <dbReference type="ARBA" id="ARBA00006056"/>
    </source>
</evidence>
<reference evidence="3 4" key="1">
    <citation type="submission" date="2018-11" db="EMBL/GenBank/DDBJ databases">
        <title>Genomic Encyclopedia of Type Strains, Phase IV (KMG-IV): sequencing the most valuable type-strain genomes for metagenomic binning, comparative biology and taxonomic classification.</title>
        <authorList>
            <person name="Goeker M."/>
        </authorList>
    </citation>
    <scope>NUCLEOTIDE SEQUENCE [LARGE SCALE GENOMIC DNA]</scope>
    <source>
        <strain evidence="3 4">DSM 5900</strain>
    </source>
</reference>
<keyword evidence="4" id="KW-1185">Reference proteome</keyword>
<dbReference type="PANTHER" id="PTHR11091:SF0">
    <property type="entry name" value="MALATE DEHYDROGENASE"/>
    <property type="match status" value="1"/>
</dbReference>
<dbReference type="PANTHER" id="PTHR11091">
    <property type="entry name" value="OXIDOREDUCTASE-RELATED"/>
    <property type="match status" value="1"/>
</dbReference>
<comment type="caution">
    <text evidence="3">The sequence shown here is derived from an EMBL/GenBank/DDBJ whole genome shotgun (WGS) entry which is preliminary data.</text>
</comment>
<gene>
    <name evidence="3" type="ORF">EDC65_1354</name>
</gene>
<comment type="similarity">
    <text evidence="1">Belongs to the LDH2/MDH2 oxidoreductase family.</text>
</comment>
<dbReference type="InterPro" id="IPR036111">
    <property type="entry name" value="Mal/L-sulfo/L-lacto_DH-like_sf"/>
</dbReference>
<dbReference type="InterPro" id="IPR043143">
    <property type="entry name" value="Mal/L-sulf/L-lact_DH-like_NADP"/>
</dbReference>
<dbReference type="EMBL" id="RJKX01000013">
    <property type="protein sequence ID" value="ROP99571.1"/>
    <property type="molecule type" value="Genomic_DNA"/>
</dbReference>
<proteinExistence type="inferred from homology"/>
<dbReference type="AlphaFoldDB" id="A0A3N1M1I8"/>
<evidence type="ECO:0000313" key="4">
    <source>
        <dbReference type="Proteomes" id="UP000278222"/>
    </source>
</evidence>
<dbReference type="NCBIfam" id="NF007504">
    <property type="entry name" value="PRK10098.1"/>
    <property type="match status" value="1"/>
</dbReference>
<name>A0A3N1M1I8_9PROT</name>
<dbReference type="InterPro" id="IPR003767">
    <property type="entry name" value="Malate/L-lactate_DH-like"/>
</dbReference>
<dbReference type="Gene3D" id="1.10.1530.10">
    <property type="match status" value="1"/>
</dbReference>
<dbReference type="Pfam" id="PF02615">
    <property type="entry name" value="Ldh_2"/>
    <property type="match status" value="1"/>
</dbReference>
<dbReference type="GO" id="GO:0016491">
    <property type="term" value="F:oxidoreductase activity"/>
    <property type="evidence" value="ECO:0007669"/>
    <property type="project" value="UniProtKB-KW"/>
</dbReference>
<organism evidence="3 4">
    <name type="scientific">Stella humosa</name>
    <dbReference type="NCBI Taxonomy" id="94"/>
    <lineage>
        <taxon>Bacteria</taxon>
        <taxon>Pseudomonadati</taxon>
        <taxon>Pseudomonadota</taxon>
        <taxon>Alphaproteobacteria</taxon>
        <taxon>Rhodospirillales</taxon>
        <taxon>Stellaceae</taxon>
        <taxon>Stella</taxon>
    </lineage>
</organism>
<dbReference type="Gene3D" id="3.30.1370.60">
    <property type="entry name" value="Hypothetical oxidoreductase yiak, domain 2"/>
    <property type="match status" value="1"/>
</dbReference>
<dbReference type="OrthoDB" id="9811519at2"/>